<keyword evidence="4 6" id="KW-1133">Transmembrane helix</keyword>
<dbReference type="PANTHER" id="PTHR30252">
    <property type="entry name" value="INNER MEMBRANE PEPTIDE TRANSPORTER"/>
    <property type="match status" value="1"/>
</dbReference>
<feature type="transmembrane region" description="Helical" evidence="6">
    <location>
        <begin position="405"/>
        <end position="422"/>
    </location>
</feature>
<proteinExistence type="predicted"/>
<feature type="transmembrane region" description="Helical" evidence="6">
    <location>
        <begin position="64"/>
        <end position="84"/>
    </location>
</feature>
<dbReference type="InterPro" id="IPR051605">
    <property type="entry name" value="CstA"/>
</dbReference>
<feature type="transmembrane region" description="Helical" evidence="6">
    <location>
        <begin position="132"/>
        <end position="157"/>
    </location>
</feature>
<feature type="domain" description="CstA N-terminal" evidence="7">
    <location>
        <begin position="6"/>
        <end position="523"/>
    </location>
</feature>
<feature type="transmembrane region" description="Helical" evidence="6">
    <location>
        <begin position="450"/>
        <end position="468"/>
    </location>
</feature>
<feature type="transmembrane region" description="Helical" evidence="6">
    <location>
        <begin position="332"/>
        <end position="354"/>
    </location>
</feature>
<feature type="transmembrane region" description="Helical" evidence="6">
    <location>
        <begin position="188"/>
        <end position="205"/>
    </location>
</feature>
<evidence type="ECO:0000256" key="4">
    <source>
        <dbReference type="ARBA" id="ARBA00022989"/>
    </source>
</evidence>
<feature type="transmembrane region" description="Helical" evidence="6">
    <location>
        <begin position="90"/>
        <end position="111"/>
    </location>
</feature>
<organism evidence="8">
    <name type="scientific">marine metagenome</name>
    <dbReference type="NCBI Taxonomy" id="408172"/>
    <lineage>
        <taxon>unclassified sequences</taxon>
        <taxon>metagenomes</taxon>
        <taxon>ecological metagenomes</taxon>
    </lineage>
</organism>
<comment type="subcellular location">
    <subcellularLocation>
        <location evidence="1">Cell membrane</location>
        <topology evidence="1">Multi-pass membrane protein</topology>
    </subcellularLocation>
</comment>
<feature type="transmembrane region" description="Helical" evidence="6">
    <location>
        <begin position="291"/>
        <end position="311"/>
    </location>
</feature>
<sequence>CSMETILIAVVAFIGYMVAYYTYGKYLSQKVFGLDAERLMPSKELTDGVDYVPTKKQVIFGHHFTSIAGTGPIVGPAIGIIWGWVPALLWVFLGSVFMGAVHDLGALVISLRHKGHTMAEITGKVMNRRLKLMFFIIVFLAVLIVIAIFGMVIAIIFDMYPQAVLPVWLQIPIAIVMGRAIQTGKMNLTLITALAVAAMYGTIMLGDAYPMPMPEIAGIPATGVWTVLLLIYAYIASTLSVTTLLQPRDFINAWQLMIAMALVVLGIFVAAPTMVAPAFNLAPEGAPPWMPFLFITIACGAISGFHCLVSSGTSSKQVESEPDARFVGYGSMLTEGFLATTVLICCGAGLAIAYTSADGQVLTGPDAFATHYGSWMAAKGIGSKVGAFVVGAANMIASLGIPKEFAVVLMGVFVASFAGTTLDTSTRIQRYVISELATDLKIEVLTKRHAATLVAVLTAAALAFYNGAGGKGALLLWPLFGSVNQLLAGLALVVISYWLRQQGRNFLVSLIPALIIMVFTSWALV</sequence>
<keyword evidence="3 6" id="KW-0812">Transmembrane</keyword>
<evidence type="ECO:0000256" key="1">
    <source>
        <dbReference type="ARBA" id="ARBA00004651"/>
    </source>
</evidence>
<dbReference type="GO" id="GO:0005886">
    <property type="term" value="C:plasma membrane"/>
    <property type="evidence" value="ECO:0007669"/>
    <property type="project" value="UniProtKB-SubCell"/>
</dbReference>
<feature type="transmembrane region" description="Helical" evidence="6">
    <location>
        <begin position="163"/>
        <end position="181"/>
    </location>
</feature>
<accession>A0A382FJH5</accession>
<feature type="transmembrane region" description="Helical" evidence="6">
    <location>
        <begin position="257"/>
        <end position="279"/>
    </location>
</feature>
<dbReference type="AlphaFoldDB" id="A0A382FJH5"/>
<feature type="transmembrane region" description="Helical" evidence="6">
    <location>
        <begin position="6"/>
        <end position="23"/>
    </location>
</feature>
<evidence type="ECO:0000256" key="5">
    <source>
        <dbReference type="ARBA" id="ARBA00023136"/>
    </source>
</evidence>
<dbReference type="InterPro" id="IPR003706">
    <property type="entry name" value="CstA_N"/>
</dbReference>
<protein>
    <recommendedName>
        <fullName evidence="7">CstA N-terminal domain-containing protein</fullName>
    </recommendedName>
</protein>
<dbReference type="PANTHER" id="PTHR30252:SF0">
    <property type="entry name" value="PEPTIDE TRANSPORTER CSTA"/>
    <property type="match status" value="1"/>
</dbReference>
<name>A0A382FJH5_9ZZZZ</name>
<dbReference type="Pfam" id="PF02554">
    <property type="entry name" value="CstA"/>
    <property type="match status" value="1"/>
</dbReference>
<gene>
    <name evidence="8" type="ORF">METZ01_LOCUS215298</name>
</gene>
<dbReference type="EMBL" id="UINC01049998">
    <property type="protein sequence ID" value="SVB62444.1"/>
    <property type="molecule type" value="Genomic_DNA"/>
</dbReference>
<evidence type="ECO:0000256" key="3">
    <source>
        <dbReference type="ARBA" id="ARBA00022692"/>
    </source>
</evidence>
<feature type="transmembrane region" description="Helical" evidence="6">
    <location>
        <begin position="506"/>
        <end position="524"/>
    </location>
</feature>
<evidence type="ECO:0000256" key="6">
    <source>
        <dbReference type="SAM" id="Phobius"/>
    </source>
</evidence>
<feature type="non-terminal residue" evidence="8">
    <location>
        <position position="1"/>
    </location>
</feature>
<evidence type="ECO:0000259" key="7">
    <source>
        <dbReference type="Pfam" id="PF02554"/>
    </source>
</evidence>
<keyword evidence="2" id="KW-1003">Cell membrane</keyword>
<dbReference type="GO" id="GO:0009267">
    <property type="term" value="P:cellular response to starvation"/>
    <property type="evidence" value="ECO:0007669"/>
    <property type="project" value="InterPro"/>
</dbReference>
<evidence type="ECO:0000313" key="8">
    <source>
        <dbReference type="EMBL" id="SVB62444.1"/>
    </source>
</evidence>
<keyword evidence="5 6" id="KW-0472">Membrane</keyword>
<feature type="non-terminal residue" evidence="8">
    <location>
        <position position="525"/>
    </location>
</feature>
<reference evidence="8" key="1">
    <citation type="submission" date="2018-05" db="EMBL/GenBank/DDBJ databases">
        <authorList>
            <person name="Lanie J.A."/>
            <person name="Ng W.-L."/>
            <person name="Kazmierczak K.M."/>
            <person name="Andrzejewski T.M."/>
            <person name="Davidsen T.M."/>
            <person name="Wayne K.J."/>
            <person name="Tettelin H."/>
            <person name="Glass J.I."/>
            <person name="Rusch D."/>
            <person name="Podicherti R."/>
            <person name="Tsui H.-C.T."/>
            <person name="Winkler M.E."/>
        </authorList>
    </citation>
    <scope>NUCLEOTIDE SEQUENCE</scope>
</reference>
<evidence type="ECO:0000256" key="2">
    <source>
        <dbReference type="ARBA" id="ARBA00022475"/>
    </source>
</evidence>
<feature type="transmembrane region" description="Helical" evidence="6">
    <location>
        <begin position="225"/>
        <end position="245"/>
    </location>
</feature>
<feature type="transmembrane region" description="Helical" evidence="6">
    <location>
        <begin position="474"/>
        <end position="499"/>
    </location>
</feature>